<feature type="transmembrane region" description="Helical" evidence="2">
    <location>
        <begin position="92"/>
        <end position="119"/>
    </location>
</feature>
<dbReference type="PANTHER" id="PTHR37576">
    <property type="entry name" value="DEFECT AT LOW TEMPERATURE PROTEIN 1"/>
    <property type="match status" value="1"/>
</dbReference>
<organism evidence="3 4">
    <name type="scientific">Lineolata rhizophorae</name>
    <dbReference type="NCBI Taxonomy" id="578093"/>
    <lineage>
        <taxon>Eukaryota</taxon>
        <taxon>Fungi</taxon>
        <taxon>Dikarya</taxon>
        <taxon>Ascomycota</taxon>
        <taxon>Pezizomycotina</taxon>
        <taxon>Dothideomycetes</taxon>
        <taxon>Dothideomycetes incertae sedis</taxon>
        <taxon>Lineolatales</taxon>
        <taxon>Lineolataceae</taxon>
        <taxon>Lineolata</taxon>
    </lineage>
</organism>
<name>A0A6A6P0R3_9PEZI</name>
<protein>
    <submittedName>
        <fullName evidence="3">Uncharacterized protein</fullName>
    </submittedName>
</protein>
<proteinExistence type="predicted"/>
<evidence type="ECO:0000256" key="1">
    <source>
        <dbReference type="SAM" id="MobiDB-lite"/>
    </source>
</evidence>
<feature type="region of interest" description="Disordered" evidence="1">
    <location>
        <begin position="1"/>
        <end position="47"/>
    </location>
</feature>
<keyword evidence="2" id="KW-1133">Transmembrane helix</keyword>
<keyword evidence="4" id="KW-1185">Reference proteome</keyword>
<dbReference type="Pfam" id="PF11374">
    <property type="entry name" value="DUF3176"/>
    <property type="match status" value="1"/>
</dbReference>
<keyword evidence="2" id="KW-0472">Membrane</keyword>
<feature type="transmembrane region" description="Helical" evidence="2">
    <location>
        <begin position="56"/>
        <end position="80"/>
    </location>
</feature>
<evidence type="ECO:0000313" key="3">
    <source>
        <dbReference type="EMBL" id="KAF2457053.1"/>
    </source>
</evidence>
<reference evidence="3" key="1">
    <citation type="journal article" date="2020" name="Stud. Mycol.">
        <title>101 Dothideomycetes genomes: a test case for predicting lifestyles and emergence of pathogens.</title>
        <authorList>
            <person name="Haridas S."/>
            <person name="Albert R."/>
            <person name="Binder M."/>
            <person name="Bloem J."/>
            <person name="Labutti K."/>
            <person name="Salamov A."/>
            <person name="Andreopoulos B."/>
            <person name="Baker S."/>
            <person name="Barry K."/>
            <person name="Bills G."/>
            <person name="Bluhm B."/>
            <person name="Cannon C."/>
            <person name="Castanera R."/>
            <person name="Culley D."/>
            <person name="Daum C."/>
            <person name="Ezra D."/>
            <person name="Gonzalez J."/>
            <person name="Henrissat B."/>
            <person name="Kuo A."/>
            <person name="Liang C."/>
            <person name="Lipzen A."/>
            <person name="Lutzoni F."/>
            <person name="Magnuson J."/>
            <person name="Mondo S."/>
            <person name="Nolan M."/>
            <person name="Ohm R."/>
            <person name="Pangilinan J."/>
            <person name="Park H.-J."/>
            <person name="Ramirez L."/>
            <person name="Alfaro M."/>
            <person name="Sun H."/>
            <person name="Tritt A."/>
            <person name="Yoshinaga Y."/>
            <person name="Zwiers L.-H."/>
            <person name="Turgeon B."/>
            <person name="Goodwin S."/>
            <person name="Spatafora J."/>
            <person name="Crous P."/>
            <person name="Grigoriev I."/>
        </authorList>
    </citation>
    <scope>NUCLEOTIDE SEQUENCE</scope>
    <source>
        <strain evidence="3">ATCC 16933</strain>
    </source>
</reference>
<accession>A0A6A6P0R3</accession>
<dbReference type="InterPro" id="IPR021514">
    <property type="entry name" value="DUF3176"/>
</dbReference>
<evidence type="ECO:0000313" key="4">
    <source>
        <dbReference type="Proteomes" id="UP000799766"/>
    </source>
</evidence>
<dbReference type="EMBL" id="MU001681">
    <property type="protein sequence ID" value="KAF2457053.1"/>
    <property type="molecule type" value="Genomic_DNA"/>
</dbReference>
<dbReference type="PANTHER" id="PTHR37576:SF2">
    <property type="entry name" value="DEFECT AT LOW TEMPERATURE PROTEIN 1"/>
    <property type="match status" value="1"/>
</dbReference>
<feature type="compositionally biased region" description="Low complexity" evidence="1">
    <location>
        <begin position="1"/>
        <end position="20"/>
    </location>
</feature>
<dbReference type="OrthoDB" id="5357734at2759"/>
<feature type="transmembrane region" description="Helical" evidence="2">
    <location>
        <begin position="519"/>
        <end position="542"/>
    </location>
</feature>
<dbReference type="Proteomes" id="UP000799766">
    <property type="component" value="Unassembled WGS sequence"/>
</dbReference>
<gene>
    <name evidence="3" type="ORF">BDY21DRAFT_363989</name>
</gene>
<dbReference type="AlphaFoldDB" id="A0A6A6P0R3"/>
<keyword evidence="2" id="KW-0812">Transmembrane</keyword>
<sequence length="631" mass="66972">MTSLAPSSRSSVSSPAPSVAYQPVTSPEENDRTTPSAPIPQPPPAVTRKPSAHAPWFTITAIAISLICSALSTFVLYYSANRPVESWRVRPAVVLSTASTIMTTALGITLGDAVTIAWWRAASRPRGASLAQLHYVWAGVHWRSWGAFVRALKAGHEVRLVLATLAALAAATLAHGPLLQKATFDEIRNGTETVEVAMNMSRHVPAGWTGTHGPPVQEAGDGQEGFDVVVHVFEGFLQDVQDWFWGQPVVTRDETDAASRPVANECDGGCEGSIVGAGLAVACDSADEEVDFNGAASLNKTIFEVRFERVADADDISALRADFAHLPAVSATCRGAIKRRSCLLKAADTRYALDVDGRAVRPRLNASAAVGAPYTSPGDALPAEAGTPAGLLGALHAFGYGFLSAHANHSVARASAAQMRHDFAIDRADPFVQNTLTFQLMRPAPGACARGSVVPGTQSAARLEPGAWTFEDPAPFVLDALADLAFRTAARAGRDRGRSVAFEARRRLDELVFRSSLGFLWGAHAVAALALAMLVASSWGFWRFERKLSLSPVELARVFGAPVVGGAEGKGLDAEELVETFGHVRVRYAGEVMSVVAGERAVVEPADEDLARLIGAEGYPMVTRPAAHRYG</sequence>
<evidence type="ECO:0000256" key="2">
    <source>
        <dbReference type="SAM" id="Phobius"/>
    </source>
</evidence>